<evidence type="ECO:0000313" key="1">
    <source>
        <dbReference type="EMBL" id="JAH96107.1"/>
    </source>
</evidence>
<dbReference type="EMBL" id="GBXM01012470">
    <property type="protein sequence ID" value="JAH96107.1"/>
    <property type="molecule type" value="Transcribed_RNA"/>
</dbReference>
<accession>A0A0E9X035</accession>
<sequence>MQSPEKNMHIVLTGTKGRAQLAPSTSQCCYMLNLLRKYSCLTSYRVLYPRFVFSFQQAFLSFGGGFTVGGLLNASRETTGRPGSHSLTTELPEFPFKGLGTQSLSNAQTGYRSPVQMGEEMPVLPPFCQPNSSNAL</sequence>
<reference evidence="1" key="2">
    <citation type="journal article" date="2015" name="Fish Shellfish Immunol.">
        <title>Early steps in the European eel (Anguilla anguilla)-Vibrio vulnificus interaction in the gills: Role of the RtxA13 toxin.</title>
        <authorList>
            <person name="Callol A."/>
            <person name="Pajuelo D."/>
            <person name="Ebbesson L."/>
            <person name="Teles M."/>
            <person name="MacKenzie S."/>
            <person name="Amaro C."/>
        </authorList>
    </citation>
    <scope>NUCLEOTIDE SEQUENCE</scope>
</reference>
<name>A0A0E9X035_ANGAN</name>
<reference evidence="1" key="1">
    <citation type="submission" date="2014-11" db="EMBL/GenBank/DDBJ databases">
        <authorList>
            <person name="Amaro Gonzalez C."/>
        </authorList>
    </citation>
    <scope>NUCLEOTIDE SEQUENCE</scope>
</reference>
<dbReference type="AlphaFoldDB" id="A0A0E9X035"/>
<protein>
    <submittedName>
        <fullName evidence="1">Uncharacterized protein</fullName>
    </submittedName>
</protein>
<proteinExistence type="predicted"/>
<organism evidence="1">
    <name type="scientific">Anguilla anguilla</name>
    <name type="common">European freshwater eel</name>
    <name type="synonym">Muraena anguilla</name>
    <dbReference type="NCBI Taxonomy" id="7936"/>
    <lineage>
        <taxon>Eukaryota</taxon>
        <taxon>Metazoa</taxon>
        <taxon>Chordata</taxon>
        <taxon>Craniata</taxon>
        <taxon>Vertebrata</taxon>
        <taxon>Euteleostomi</taxon>
        <taxon>Actinopterygii</taxon>
        <taxon>Neopterygii</taxon>
        <taxon>Teleostei</taxon>
        <taxon>Anguilliformes</taxon>
        <taxon>Anguillidae</taxon>
        <taxon>Anguilla</taxon>
    </lineage>
</organism>